<reference evidence="3 4" key="1">
    <citation type="submission" date="2010-10" db="EMBL/GenBank/DDBJ databases">
        <title>Complete sequence of Frankia sp. EuI1c.</title>
        <authorList>
            <consortium name="US DOE Joint Genome Institute"/>
            <person name="Lucas S."/>
            <person name="Copeland A."/>
            <person name="Lapidus A."/>
            <person name="Cheng J.-F."/>
            <person name="Bruce D."/>
            <person name="Goodwin L."/>
            <person name="Pitluck S."/>
            <person name="Chertkov O."/>
            <person name="Detter J.C."/>
            <person name="Han C."/>
            <person name="Tapia R."/>
            <person name="Land M."/>
            <person name="Hauser L."/>
            <person name="Jeffries C."/>
            <person name="Kyrpides N."/>
            <person name="Ivanova N."/>
            <person name="Mikhailova N."/>
            <person name="Beauchemin N."/>
            <person name="Sen A."/>
            <person name="Sur S.A."/>
            <person name="Gtari M."/>
            <person name="Wall L."/>
            <person name="Tisa L."/>
            <person name="Woyke T."/>
        </authorList>
    </citation>
    <scope>NUCLEOTIDE SEQUENCE [LARGE SCALE GENOMIC DNA]</scope>
    <source>
        <strain evidence="4">DSM 45817 / CECT 9037 / EuI1c</strain>
    </source>
</reference>
<feature type="compositionally biased region" description="Low complexity" evidence="1">
    <location>
        <begin position="617"/>
        <end position="626"/>
    </location>
</feature>
<dbReference type="EMBL" id="CP002299">
    <property type="protein sequence ID" value="ADP79540.1"/>
    <property type="molecule type" value="Genomic_DNA"/>
</dbReference>
<feature type="region of interest" description="Disordered" evidence="1">
    <location>
        <begin position="582"/>
        <end position="647"/>
    </location>
</feature>
<feature type="compositionally biased region" description="Basic and acidic residues" evidence="1">
    <location>
        <begin position="582"/>
        <end position="604"/>
    </location>
</feature>
<keyword evidence="2" id="KW-0812">Transmembrane</keyword>
<organism evidence="3 4">
    <name type="scientific">Pseudofrankia inefficax (strain DSM 45817 / CECT 9037 / DDB 130130 / EuI1c)</name>
    <name type="common">Frankia inefficax</name>
    <dbReference type="NCBI Taxonomy" id="298654"/>
    <lineage>
        <taxon>Bacteria</taxon>
        <taxon>Bacillati</taxon>
        <taxon>Actinomycetota</taxon>
        <taxon>Actinomycetes</taxon>
        <taxon>Frankiales</taxon>
        <taxon>Frankiaceae</taxon>
        <taxon>Pseudofrankia</taxon>
    </lineage>
</organism>
<evidence type="ECO:0000256" key="1">
    <source>
        <dbReference type="SAM" id="MobiDB-lite"/>
    </source>
</evidence>
<accession>E3J6B3</accession>
<dbReference type="Proteomes" id="UP000002484">
    <property type="component" value="Chromosome"/>
</dbReference>
<feature type="transmembrane region" description="Helical" evidence="2">
    <location>
        <begin position="107"/>
        <end position="127"/>
    </location>
</feature>
<evidence type="ECO:0000313" key="4">
    <source>
        <dbReference type="Proteomes" id="UP000002484"/>
    </source>
</evidence>
<name>E3J6B3_PSEI1</name>
<dbReference type="InParanoid" id="E3J6B3"/>
<dbReference type="OrthoDB" id="9823586at2"/>
<dbReference type="RefSeq" id="WP_013422660.1">
    <property type="nucleotide sequence ID" value="NC_014666.1"/>
</dbReference>
<sequence>MSPAADRVRSSLKVLRIWAAQARSHAVTAVKQLWWELLGLPIRLTGTRPSDVMTAGRRAGYRALGLSMVVVIAIHWICARIFLTLALDAQALRDLTGSSSTRGAARFVGHLSYWEAATVWAIFIYALELSITSQVGTSSVRAATTKSGRRHSVHRLYGLWGRVGVAIVFGVLVSEMLVQLLFAPSLTRVVAANHSKENTAAVNTETNTATGAQANGLVDAKGQPTGVYAQLLNQQRQLQKNKNAARERLACEQNGNVSHLTNDPETTVDCASFPGTGRPGYEVAATARDSDLTTATKALDEWNAKNGSTLTQLQNEAGEIQGKTHDRTLDSQTAIAADDGIGPRIEAGIDYLEERPTTRLPTRLVLLLAGVLIDLVPLIIKRSLVVASTDSEGRQVSGEVVAAQMELEVGILEVRLKAAARRRELYQKYGMAFEGGVYSSDDLTDQGASKFEEDVKPVFDALHLEVALAGDVIRGSWMRMYLLRPVGGYTAEAVRLEARRALDAVAPASASSSAELDEAARRGGQAVLGFFRETSMLAGFTLIAGPLVLARHGNEAAVTMLDEADSPSDYPLDRPEQVVARARERGNDRARDLSDWYTDGRDTDPPEDGYGPVPRNADAAPGAGRPAPDREPFGEPDDPPEIQNPLP</sequence>
<dbReference type="Pfam" id="PF14362">
    <property type="entry name" value="DUF4407"/>
    <property type="match status" value="1"/>
</dbReference>
<keyword evidence="2" id="KW-1133">Transmembrane helix</keyword>
<gene>
    <name evidence="3" type="ordered locus">FraEuI1c_1477</name>
</gene>
<dbReference type="InterPro" id="IPR025519">
    <property type="entry name" value="DUF4407"/>
</dbReference>
<dbReference type="HOGENOM" id="CLU_423209_0_0_11"/>
<dbReference type="AlphaFoldDB" id="E3J6B3"/>
<feature type="transmembrane region" description="Helical" evidence="2">
    <location>
        <begin position="159"/>
        <end position="182"/>
    </location>
</feature>
<protein>
    <submittedName>
        <fullName evidence="3">Uncharacterized protein</fullName>
    </submittedName>
</protein>
<keyword evidence="2" id="KW-0472">Membrane</keyword>
<evidence type="ECO:0000256" key="2">
    <source>
        <dbReference type="SAM" id="Phobius"/>
    </source>
</evidence>
<evidence type="ECO:0000313" key="3">
    <source>
        <dbReference type="EMBL" id="ADP79540.1"/>
    </source>
</evidence>
<proteinExistence type="predicted"/>
<keyword evidence="4" id="KW-1185">Reference proteome</keyword>
<feature type="transmembrane region" description="Helical" evidence="2">
    <location>
        <begin position="63"/>
        <end position="87"/>
    </location>
</feature>
<dbReference type="KEGG" id="fri:FraEuI1c_1477"/>